<evidence type="ECO:0000259" key="8">
    <source>
        <dbReference type="PROSITE" id="PS52029"/>
    </source>
</evidence>
<keyword evidence="4 6" id="KW-0573">Peptidoglycan synthesis</keyword>
<dbReference type="GO" id="GO:0008360">
    <property type="term" value="P:regulation of cell shape"/>
    <property type="evidence" value="ECO:0007669"/>
    <property type="project" value="UniProtKB-UniRule"/>
</dbReference>
<evidence type="ECO:0000256" key="6">
    <source>
        <dbReference type="PROSITE-ProRule" id="PRU01373"/>
    </source>
</evidence>
<gene>
    <name evidence="9" type="ORF">H0486_16370</name>
</gene>
<organism evidence="9 10">
    <name type="scientific">Variimorphobacter saccharofermentans</name>
    <dbReference type="NCBI Taxonomy" id="2755051"/>
    <lineage>
        <taxon>Bacteria</taxon>
        <taxon>Bacillati</taxon>
        <taxon>Bacillota</taxon>
        <taxon>Clostridia</taxon>
        <taxon>Lachnospirales</taxon>
        <taxon>Lachnospiraceae</taxon>
        <taxon>Variimorphobacter</taxon>
    </lineage>
</organism>
<dbReference type="SUPFAM" id="SSF143985">
    <property type="entry name" value="L,D-transpeptidase pre-catalytic domain-like"/>
    <property type="match status" value="1"/>
</dbReference>
<dbReference type="InterPro" id="IPR038063">
    <property type="entry name" value="Transpep_catalytic_dom"/>
</dbReference>
<keyword evidence="3 6" id="KW-0133">Cell shape</keyword>
<feature type="domain" description="L,D-TPase catalytic" evidence="8">
    <location>
        <begin position="336"/>
        <end position="455"/>
    </location>
</feature>
<dbReference type="Pfam" id="PF03734">
    <property type="entry name" value="YkuD"/>
    <property type="match status" value="1"/>
</dbReference>
<dbReference type="UniPathway" id="UPA00219"/>
<dbReference type="InterPro" id="IPR050979">
    <property type="entry name" value="LD-transpeptidase"/>
</dbReference>
<dbReference type="Proteomes" id="UP000574276">
    <property type="component" value="Unassembled WGS sequence"/>
</dbReference>
<feature type="active site" description="Proton donor/acceptor" evidence="6">
    <location>
        <position position="410"/>
    </location>
</feature>
<keyword evidence="2" id="KW-0808">Transferase</keyword>
<evidence type="ECO:0000256" key="5">
    <source>
        <dbReference type="ARBA" id="ARBA00023316"/>
    </source>
</evidence>
<name>A0A839K536_9FIRM</name>
<dbReference type="GO" id="GO:0005576">
    <property type="term" value="C:extracellular region"/>
    <property type="evidence" value="ECO:0007669"/>
    <property type="project" value="TreeGrafter"/>
</dbReference>
<dbReference type="GO" id="GO:0071555">
    <property type="term" value="P:cell wall organization"/>
    <property type="evidence" value="ECO:0007669"/>
    <property type="project" value="UniProtKB-UniRule"/>
</dbReference>
<accession>A0A839K536</accession>
<dbReference type="GO" id="GO:0018104">
    <property type="term" value="P:peptidoglycan-protein cross-linking"/>
    <property type="evidence" value="ECO:0007669"/>
    <property type="project" value="TreeGrafter"/>
</dbReference>
<dbReference type="Pfam" id="PF12229">
    <property type="entry name" value="PG_binding_4"/>
    <property type="match status" value="2"/>
</dbReference>
<keyword evidence="7" id="KW-0472">Membrane</keyword>
<dbReference type="Gene3D" id="2.40.440.10">
    <property type="entry name" value="L,D-transpeptidase catalytic domain-like"/>
    <property type="match status" value="1"/>
</dbReference>
<dbReference type="CDD" id="cd16913">
    <property type="entry name" value="YkuD_like"/>
    <property type="match status" value="1"/>
</dbReference>
<evidence type="ECO:0000256" key="2">
    <source>
        <dbReference type="ARBA" id="ARBA00022679"/>
    </source>
</evidence>
<dbReference type="PANTHER" id="PTHR30582">
    <property type="entry name" value="L,D-TRANSPEPTIDASE"/>
    <property type="match status" value="1"/>
</dbReference>
<keyword evidence="10" id="KW-1185">Reference proteome</keyword>
<evidence type="ECO:0000256" key="4">
    <source>
        <dbReference type="ARBA" id="ARBA00022984"/>
    </source>
</evidence>
<sequence>MKKTFIKKNHIIIVLAVFIVLYLLVALYFSKHYFFNTIINGVDVSLRSYEDAAELFREYVRNYELNIIERNGSIEKISGNELEMLYQGPRVMEVVYHRQNPLKWGISLFRIQNIFMDDLYRYSRQKLNQRISELHCMKRHYIEPQNVAFQYSNGSFLVIPEVYGDKIIKGKLISEIHTSIANGMKTLDLNEKNCYENPRYTVHSQEAIRAKKTLDHYVSAKIVYQFGSRSEVLNGRLINRWLSLDDAMNVKINKRAIINYINILSKKYDTVGVDRNFITSYGRTVVVHGGLYGWKINQEAEVAALEEIIKQGITVEKEPEYVQKAVSREENDIGDTYVEVNITRQHLWFYIDGKLVCESNVVTGNPNRGFATAVGTYMLVYKQKGATLTGPGYSAEVDYWMPFYGSMGLHDARWRHSFGGEIYKRRGTHGCVNLPYHIAETIFHKIEEGTPIVLYEEGI</sequence>
<feature type="active site" description="Nucleophile" evidence="6">
    <location>
        <position position="431"/>
    </location>
</feature>
<keyword evidence="7" id="KW-0812">Transmembrane</keyword>
<dbReference type="AlphaFoldDB" id="A0A839K536"/>
<evidence type="ECO:0000256" key="7">
    <source>
        <dbReference type="SAM" id="Phobius"/>
    </source>
</evidence>
<reference evidence="9 10" key="1">
    <citation type="submission" date="2020-07" db="EMBL/GenBank/DDBJ databases">
        <title>Characterization and genome sequencing of isolate MD1, a novel member within the family Lachnospiraceae.</title>
        <authorList>
            <person name="Rettenmaier R."/>
            <person name="Di Bello L."/>
            <person name="Zinser C."/>
            <person name="Scheitz K."/>
            <person name="Liebl W."/>
            <person name="Zverlov V."/>
        </authorList>
    </citation>
    <scope>NUCLEOTIDE SEQUENCE [LARGE SCALE GENOMIC DNA]</scope>
    <source>
        <strain evidence="9 10">MD1</strain>
    </source>
</reference>
<dbReference type="InterPro" id="IPR022029">
    <property type="entry name" value="YoaR-like_PG-bd"/>
</dbReference>
<dbReference type="RefSeq" id="WP_228354032.1">
    <property type="nucleotide sequence ID" value="NZ_JACEGA010000001.1"/>
</dbReference>
<proteinExistence type="predicted"/>
<dbReference type="PROSITE" id="PS52029">
    <property type="entry name" value="LD_TPASE"/>
    <property type="match status" value="1"/>
</dbReference>
<keyword evidence="5 6" id="KW-0961">Cell wall biogenesis/degradation</keyword>
<evidence type="ECO:0000313" key="10">
    <source>
        <dbReference type="Proteomes" id="UP000574276"/>
    </source>
</evidence>
<comment type="caution">
    <text evidence="9">The sequence shown here is derived from an EMBL/GenBank/DDBJ whole genome shotgun (WGS) entry which is preliminary data.</text>
</comment>
<dbReference type="Gene3D" id="3.10.20.800">
    <property type="match status" value="1"/>
</dbReference>
<comment type="pathway">
    <text evidence="1 6">Cell wall biogenesis; peptidoglycan biosynthesis.</text>
</comment>
<evidence type="ECO:0000256" key="3">
    <source>
        <dbReference type="ARBA" id="ARBA00022960"/>
    </source>
</evidence>
<dbReference type="InterPro" id="IPR038054">
    <property type="entry name" value="LD_TPept-like_central_sf"/>
</dbReference>
<protein>
    <submittedName>
        <fullName evidence="9">Peptidoglycan binding domain-containing protein</fullName>
    </submittedName>
</protein>
<evidence type="ECO:0000313" key="9">
    <source>
        <dbReference type="EMBL" id="MBB2184457.1"/>
    </source>
</evidence>
<keyword evidence="7" id="KW-1133">Transmembrane helix</keyword>
<dbReference type="SUPFAM" id="SSF141523">
    <property type="entry name" value="L,D-transpeptidase catalytic domain-like"/>
    <property type="match status" value="1"/>
</dbReference>
<evidence type="ECO:0000256" key="1">
    <source>
        <dbReference type="ARBA" id="ARBA00004752"/>
    </source>
</evidence>
<dbReference type="EMBL" id="JACEGA010000001">
    <property type="protein sequence ID" value="MBB2184457.1"/>
    <property type="molecule type" value="Genomic_DNA"/>
</dbReference>
<dbReference type="PANTHER" id="PTHR30582:SF33">
    <property type="entry name" value="EXPORTED PROTEIN"/>
    <property type="match status" value="1"/>
</dbReference>
<dbReference type="GO" id="GO:0016740">
    <property type="term" value="F:transferase activity"/>
    <property type="evidence" value="ECO:0007669"/>
    <property type="project" value="UniProtKB-KW"/>
</dbReference>
<feature type="transmembrane region" description="Helical" evidence="7">
    <location>
        <begin position="12"/>
        <end position="30"/>
    </location>
</feature>
<dbReference type="GO" id="GO:0071972">
    <property type="term" value="F:peptidoglycan L,D-transpeptidase activity"/>
    <property type="evidence" value="ECO:0007669"/>
    <property type="project" value="TreeGrafter"/>
</dbReference>
<dbReference type="InterPro" id="IPR005490">
    <property type="entry name" value="LD_TPept_cat_dom"/>
</dbReference>